<keyword evidence="2" id="KW-0732">Signal</keyword>
<evidence type="ECO:0000256" key="1">
    <source>
        <dbReference type="SAM" id="Coils"/>
    </source>
</evidence>
<feature type="coiled-coil region" evidence="1">
    <location>
        <begin position="85"/>
        <end position="112"/>
    </location>
</feature>
<protein>
    <recommendedName>
        <fullName evidence="5">LTXXQ motif family protein</fullName>
    </recommendedName>
</protein>
<keyword evidence="4" id="KW-1185">Reference proteome</keyword>
<dbReference type="AlphaFoldDB" id="A0A1N6QXT8"/>
<dbReference type="RefSeq" id="WP_076547227.1">
    <property type="nucleotide sequence ID" value="NZ_FTMA01000001.1"/>
</dbReference>
<dbReference type="EMBL" id="FTMA01000001">
    <property type="protein sequence ID" value="SIQ21156.1"/>
    <property type="molecule type" value="Genomic_DNA"/>
</dbReference>
<proteinExistence type="predicted"/>
<feature type="chain" id="PRO_5012546021" description="LTXXQ motif family protein" evidence="2">
    <location>
        <begin position="23"/>
        <end position="153"/>
    </location>
</feature>
<evidence type="ECO:0000256" key="2">
    <source>
        <dbReference type="SAM" id="SignalP"/>
    </source>
</evidence>
<gene>
    <name evidence="3" type="ORF">SAMN05421797_1011056</name>
</gene>
<dbReference type="Proteomes" id="UP000186953">
    <property type="component" value="Unassembled WGS sequence"/>
</dbReference>
<keyword evidence="1" id="KW-0175">Coiled coil</keyword>
<evidence type="ECO:0000313" key="3">
    <source>
        <dbReference type="EMBL" id="SIQ21156.1"/>
    </source>
</evidence>
<feature type="signal peptide" evidence="2">
    <location>
        <begin position="1"/>
        <end position="22"/>
    </location>
</feature>
<sequence length="153" mass="18235">MKTLKVSLVVLVVLLSNLNILAQNKQDEILYAIELADEEYKDIIRYNMNFSESETVEFWSKMNDYLAERKEAFTEEVNFYVTDYSKMTDEEVKKLTKKMTHAEEKKKRIKDKHFSKIRKILPSKKFLRFVQIDYYLEAARNFNISSQMPLIKG</sequence>
<evidence type="ECO:0008006" key="5">
    <source>
        <dbReference type="Google" id="ProtNLM"/>
    </source>
</evidence>
<accession>A0A1N6QXT8</accession>
<evidence type="ECO:0000313" key="4">
    <source>
        <dbReference type="Proteomes" id="UP000186953"/>
    </source>
</evidence>
<name>A0A1N6QXT8_9FLAO</name>
<reference evidence="4" key="1">
    <citation type="submission" date="2017-01" db="EMBL/GenBank/DDBJ databases">
        <authorList>
            <person name="Varghese N."/>
            <person name="Submissions S."/>
        </authorList>
    </citation>
    <scope>NUCLEOTIDE SEQUENCE [LARGE SCALE GENOMIC DNA]</scope>
    <source>
        <strain evidence="4">DSM 15366</strain>
    </source>
</reference>
<dbReference type="OrthoDB" id="660497at2"/>
<organism evidence="3 4">
    <name type="scientific">Maribacter ulvicola</name>
    <dbReference type="NCBI Taxonomy" id="228959"/>
    <lineage>
        <taxon>Bacteria</taxon>
        <taxon>Pseudomonadati</taxon>
        <taxon>Bacteroidota</taxon>
        <taxon>Flavobacteriia</taxon>
        <taxon>Flavobacteriales</taxon>
        <taxon>Flavobacteriaceae</taxon>
        <taxon>Maribacter</taxon>
    </lineage>
</organism>